<dbReference type="AlphaFoldDB" id="Q2GRZ7"/>
<dbReference type="VEuPathDB" id="FungiDB:CHGG_09257"/>
<dbReference type="HOGENOM" id="CLU_1133468_0_0_1"/>
<feature type="region of interest" description="Disordered" evidence="1">
    <location>
        <begin position="191"/>
        <end position="245"/>
    </location>
</feature>
<evidence type="ECO:0000313" key="3">
    <source>
        <dbReference type="Proteomes" id="UP000001056"/>
    </source>
</evidence>
<dbReference type="GeneID" id="4395400"/>
<reference evidence="3" key="1">
    <citation type="journal article" date="2015" name="Genome Announc.">
        <title>Draft genome sequence of the cellulolytic fungus Chaetomium globosum.</title>
        <authorList>
            <person name="Cuomo C.A."/>
            <person name="Untereiner W.A."/>
            <person name="Ma L.-J."/>
            <person name="Grabherr M."/>
            <person name="Birren B.W."/>
        </authorList>
    </citation>
    <scope>NUCLEOTIDE SEQUENCE [LARGE SCALE GENOMIC DNA]</scope>
    <source>
        <strain evidence="3">ATCC 6205 / CBS 148.51 / DSM 1962 / NBRC 6347 / NRRL 1970</strain>
    </source>
</reference>
<sequence length="245" mass="26783">MSFLGSGVGANSFRNNSIAHDQNHDEERCGHLSSVYADVYDADDELVEEDDDFEDQNFYFEPGPTFPPCLGMPPGHTGAPFPPLLAGDIPPLGGPMFSRLPETTGQISRSGWPAQSTSSLWHDNSPAIFPWTDQLFYCTSPGPIETTTNSPPRSSQPPPSLPSLSPLSPQAISTLNACKLNVRMLNNSMLNSKPSSSGFPYRPKLRAGDEVTAEGIGPTSRRRPGPFLKDTWGRRRGRRNTKLRP</sequence>
<evidence type="ECO:0000256" key="1">
    <source>
        <dbReference type="SAM" id="MobiDB-lite"/>
    </source>
</evidence>
<feature type="compositionally biased region" description="Basic residues" evidence="1">
    <location>
        <begin position="234"/>
        <end position="245"/>
    </location>
</feature>
<dbReference type="InParanoid" id="Q2GRZ7"/>
<dbReference type="Proteomes" id="UP000001056">
    <property type="component" value="Unassembled WGS sequence"/>
</dbReference>
<accession>Q2GRZ7</accession>
<dbReference type="EMBL" id="CH408034">
    <property type="protein sequence ID" value="EAQ85243.1"/>
    <property type="molecule type" value="Genomic_DNA"/>
</dbReference>
<dbReference type="RefSeq" id="XP_001227184.1">
    <property type="nucleotide sequence ID" value="XM_001227183.1"/>
</dbReference>
<evidence type="ECO:0000313" key="2">
    <source>
        <dbReference type="EMBL" id="EAQ85243.1"/>
    </source>
</evidence>
<proteinExistence type="predicted"/>
<gene>
    <name evidence="2" type="ORF">CHGG_09257</name>
</gene>
<keyword evidence="3" id="KW-1185">Reference proteome</keyword>
<protein>
    <submittedName>
        <fullName evidence="2">Uncharacterized protein</fullName>
    </submittedName>
</protein>
<name>Q2GRZ7_CHAGB</name>
<feature type="region of interest" description="Disordered" evidence="1">
    <location>
        <begin position="140"/>
        <end position="168"/>
    </location>
</feature>
<organism evidence="2 3">
    <name type="scientific">Chaetomium globosum (strain ATCC 6205 / CBS 148.51 / DSM 1962 / NBRC 6347 / NRRL 1970)</name>
    <name type="common">Soil fungus</name>
    <dbReference type="NCBI Taxonomy" id="306901"/>
    <lineage>
        <taxon>Eukaryota</taxon>
        <taxon>Fungi</taxon>
        <taxon>Dikarya</taxon>
        <taxon>Ascomycota</taxon>
        <taxon>Pezizomycotina</taxon>
        <taxon>Sordariomycetes</taxon>
        <taxon>Sordariomycetidae</taxon>
        <taxon>Sordariales</taxon>
        <taxon>Chaetomiaceae</taxon>
        <taxon>Chaetomium</taxon>
    </lineage>
</organism>